<dbReference type="InterPro" id="IPR049825">
    <property type="entry name" value="Lasso_PadeA-like"/>
</dbReference>
<organism evidence="2 3">
    <name type="scientific">Sutcliffiella horikoshii</name>
    <dbReference type="NCBI Taxonomy" id="79883"/>
    <lineage>
        <taxon>Bacteria</taxon>
        <taxon>Bacillati</taxon>
        <taxon>Bacillota</taxon>
        <taxon>Bacilli</taxon>
        <taxon>Bacillales</taxon>
        <taxon>Bacillaceae</taxon>
        <taxon>Sutcliffiella</taxon>
    </lineage>
</organism>
<proteinExistence type="predicted"/>
<reference evidence="2 3" key="1">
    <citation type="submission" date="2019-08" db="EMBL/GenBank/DDBJ databases">
        <title>Bacillus genomes from the desert of Cuatro Cienegas, Coahuila.</title>
        <authorList>
            <person name="Olmedo-Alvarez G."/>
        </authorList>
    </citation>
    <scope>NUCLEOTIDE SEQUENCE [LARGE SCALE GENOMIC DNA]</scope>
    <source>
        <strain evidence="2 3">CH88_3T</strain>
    </source>
</reference>
<evidence type="ECO:0000313" key="2">
    <source>
        <dbReference type="EMBL" id="TYS60093.1"/>
    </source>
</evidence>
<accession>A0AA95B6U3</accession>
<evidence type="ECO:0000313" key="3">
    <source>
        <dbReference type="Proteomes" id="UP000323393"/>
    </source>
</evidence>
<name>A0AA95B6U3_9BACI</name>
<dbReference type="AlphaFoldDB" id="A0AA95B6U3"/>
<protein>
    <submittedName>
        <fullName evidence="2">Paeninodin family lasso peptide</fullName>
    </submittedName>
</protein>
<evidence type="ECO:0000256" key="1">
    <source>
        <dbReference type="SAM" id="MobiDB-lite"/>
    </source>
</evidence>
<feature type="region of interest" description="Disordered" evidence="1">
    <location>
        <begin position="68"/>
        <end position="88"/>
    </location>
</feature>
<dbReference type="Proteomes" id="UP000323393">
    <property type="component" value="Unassembled WGS sequence"/>
</dbReference>
<dbReference type="EMBL" id="VTEU01000002">
    <property type="protein sequence ID" value="TYS60093.1"/>
    <property type="molecule type" value="Genomic_DNA"/>
</dbReference>
<sequence length="88" mass="9961">MPKHCHCQNSCIFYTFHYGHFCGRGGKVQSLYLLRSSKDNSKEVNVLKRKWEKPTLDILEISQTMKFWSSGGGGSDNDDDCEPISGES</sequence>
<dbReference type="NCBIfam" id="NF033524">
    <property type="entry name" value="lasso_PadeA_fam"/>
    <property type="match status" value="1"/>
</dbReference>
<gene>
    <name evidence="2" type="ORF">FZC74_08065</name>
</gene>
<comment type="caution">
    <text evidence="2">The sequence shown here is derived from an EMBL/GenBank/DDBJ whole genome shotgun (WGS) entry which is preliminary data.</text>
</comment>